<dbReference type="Proteomes" id="UP000077266">
    <property type="component" value="Unassembled WGS sequence"/>
</dbReference>
<dbReference type="InParanoid" id="A0A165KNA5"/>
<organism evidence="1 2">
    <name type="scientific">Exidia glandulosa HHB12029</name>
    <dbReference type="NCBI Taxonomy" id="1314781"/>
    <lineage>
        <taxon>Eukaryota</taxon>
        <taxon>Fungi</taxon>
        <taxon>Dikarya</taxon>
        <taxon>Basidiomycota</taxon>
        <taxon>Agaricomycotina</taxon>
        <taxon>Agaricomycetes</taxon>
        <taxon>Auriculariales</taxon>
        <taxon>Exidiaceae</taxon>
        <taxon>Exidia</taxon>
    </lineage>
</organism>
<dbReference type="EMBL" id="KV425940">
    <property type="protein sequence ID" value="KZV96606.1"/>
    <property type="molecule type" value="Genomic_DNA"/>
</dbReference>
<accession>A0A165KNA5</accession>
<dbReference type="AlphaFoldDB" id="A0A165KNA5"/>
<name>A0A165KNA5_EXIGL</name>
<evidence type="ECO:0000313" key="1">
    <source>
        <dbReference type="EMBL" id="KZV96606.1"/>
    </source>
</evidence>
<protein>
    <submittedName>
        <fullName evidence="1">Uncharacterized protein</fullName>
    </submittedName>
</protein>
<proteinExistence type="predicted"/>
<evidence type="ECO:0000313" key="2">
    <source>
        <dbReference type="Proteomes" id="UP000077266"/>
    </source>
</evidence>
<sequence>MTSDSTHGTQWSKHINPQGRQYFVDADRGRVVDGQPVDVIHLRVPHDRTTEYWSDDNSTWRTISRSSRECLPLASEAESGSGHTESARMYWQFRALHPNHRNATKQEYELALTILNLDCARSILGTGTTLWSSRDSAQLAHILSTMQEGTSKSWVVASVLSRAA</sequence>
<reference evidence="1 2" key="1">
    <citation type="journal article" date="2016" name="Mol. Biol. Evol.">
        <title>Comparative Genomics of Early-Diverging Mushroom-Forming Fungi Provides Insights into the Origins of Lignocellulose Decay Capabilities.</title>
        <authorList>
            <person name="Nagy L.G."/>
            <person name="Riley R."/>
            <person name="Tritt A."/>
            <person name="Adam C."/>
            <person name="Daum C."/>
            <person name="Floudas D."/>
            <person name="Sun H."/>
            <person name="Yadav J.S."/>
            <person name="Pangilinan J."/>
            <person name="Larsson K.H."/>
            <person name="Matsuura K."/>
            <person name="Barry K."/>
            <person name="Labutti K."/>
            <person name="Kuo R."/>
            <person name="Ohm R.A."/>
            <person name="Bhattacharya S.S."/>
            <person name="Shirouzu T."/>
            <person name="Yoshinaga Y."/>
            <person name="Martin F.M."/>
            <person name="Grigoriev I.V."/>
            <person name="Hibbett D.S."/>
        </authorList>
    </citation>
    <scope>NUCLEOTIDE SEQUENCE [LARGE SCALE GENOMIC DNA]</scope>
    <source>
        <strain evidence="1 2">HHB12029</strain>
    </source>
</reference>
<keyword evidence="2" id="KW-1185">Reference proteome</keyword>
<gene>
    <name evidence="1" type="ORF">EXIGLDRAFT_410644</name>
</gene>